<evidence type="ECO:0000313" key="6">
    <source>
        <dbReference type="Proteomes" id="UP001202328"/>
    </source>
</evidence>
<comment type="similarity">
    <text evidence="1 4">Belongs to the plant dirigent protein family.</text>
</comment>
<gene>
    <name evidence="5" type="ORF">MKW98_017969</name>
</gene>
<comment type="subunit">
    <text evidence="2 4">Homodimer.</text>
</comment>
<sequence>MEKLTHLQVYWHDKPSGPIPTTILVASANFTNPSIGFGSIIVIDDALTEGPELDSELIGRAQGSYVLASLGQPPAVIMSMTFAFTAGEYNGSTISIAGRNTVLSAVREMSIAGGTGVFRFARGYVQMRTHFFNFTSGDASVKYDIYVLHY</sequence>
<dbReference type="Pfam" id="PF03018">
    <property type="entry name" value="Dirigent"/>
    <property type="match status" value="1"/>
</dbReference>
<name>A0AAD4TFC9_9MAGN</name>
<accession>A0AAD4TFC9</accession>
<dbReference type="InterPro" id="IPR044859">
    <property type="entry name" value="Allene_oxi_cyc_Dirigent"/>
</dbReference>
<keyword evidence="4" id="KW-0052">Apoplast</keyword>
<dbReference type="GO" id="GO:0048046">
    <property type="term" value="C:apoplast"/>
    <property type="evidence" value="ECO:0007669"/>
    <property type="project" value="UniProtKB-SubCell"/>
</dbReference>
<comment type="subcellular location">
    <subcellularLocation>
        <location evidence="4">Secreted</location>
        <location evidence="4">Extracellular space</location>
        <location evidence="4">Apoplast</location>
    </subcellularLocation>
</comment>
<evidence type="ECO:0000313" key="5">
    <source>
        <dbReference type="EMBL" id="KAI3954145.1"/>
    </source>
</evidence>
<dbReference type="Proteomes" id="UP001202328">
    <property type="component" value="Unassembled WGS sequence"/>
</dbReference>
<evidence type="ECO:0000256" key="4">
    <source>
        <dbReference type="RuleBase" id="RU363099"/>
    </source>
</evidence>
<dbReference type="AlphaFoldDB" id="A0AAD4TFC9"/>
<keyword evidence="3 4" id="KW-0964">Secreted</keyword>
<dbReference type="Gene3D" id="2.40.480.10">
    <property type="entry name" value="Allene oxide cyclase-like"/>
    <property type="match status" value="1"/>
</dbReference>
<evidence type="ECO:0000256" key="1">
    <source>
        <dbReference type="ARBA" id="ARBA00010746"/>
    </source>
</evidence>
<keyword evidence="6" id="KW-1185">Reference proteome</keyword>
<dbReference type="EMBL" id="JAJJMB010002020">
    <property type="protein sequence ID" value="KAI3954145.1"/>
    <property type="molecule type" value="Genomic_DNA"/>
</dbReference>
<dbReference type="PANTHER" id="PTHR21495">
    <property type="entry name" value="NUCLEOPORIN-RELATED"/>
    <property type="match status" value="1"/>
</dbReference>
<evidence type="ECO:0000256" key="2">
    <source>
        <dbReference type="ARBA" id="ARBA00011738"/>
    </source>
</evidence>
<dbReference type="GO" id="GO:0009699">
    <property type="term" value="P:phenylpropanoid biosynthetic process"/>
    <property type="evidence" value="ECO:0007669"/>
    <property type="project" value="UniProtKB-ARBA"/>
</dbReference>
<proteinExistence type="inferred from homology"/>
<comment type="function">
    <text evidence="4">Dirigent proteins impart stereoselectivity on the phenoxy radical-coupling reaction, yielding optically active lignans from two molecules of coniferyl alcohol in the biosynthesis of lignans, flavonolignans, and alkaloids and thus plays a central role in plant secondary metabolism.</text>
</comment>
<reference evidence="5" key="1">
    <citation type="submission" date="2022-04" db="EMBL/GenBank/DDBJ databases">
        <title>A functionally conserved STORR gene fusion in Papaver species that diverged 16.8 million years ago.</title>
        <authorList>
            <person name="Catania T."/>
        </authorList>
    </citation>
    <scope>NUCLEOTIDE SEQUENCE</scope>
    <source>
        <strain evidence="5">S-188037</strain>
    </source>
</reference>
<protein>
    <recommendedName>
        <fullName evidence="4">Dirigent protein</fullName>
    </recommendedName>
</protein>
<evidence type="ECO:0000256" key="3">
    <source>
        <dbReference type="ARBA" id="ARBA00022525"/>
    </source>
</evidence>
<dbReference type="InterPro" id="IPR004265">
    <property type="entry name" value="Dirigent"/>
</dbReference>
<organism evidence="5 6">
    <name type="scientific">Papaver atlanticum</name>
    <dbReference type="NCBI Taxonomy" id="357466"/>
    <lineage>
        <taxon>Eukaryota</taxon>
        <taxon>Viridiplantae</taxon>
        <taxon>Streptophyta</taxon>
        <taxon>Embryophyta</taxon>
        <taxon>Tracheophyta</taxon>
        <taxon>Spermatophyta</taxon>
        <taxon>Magnoliopsida</taxon>
        <taxon>Ranunculales</taxon>
        <taxon>Papaveraceae</taxon>
        <taxon>Papaveroideae</taxon>
        <taxon>Papaver</taxon>
    </lineage>
</organism>
<comment type="caution">
    <text evidence="5">The sequence shown here is derived from an EMBL/GenBank/DDBJ whole genome shotgun (WGS) entry which is preliminary data.</text>
</comment>